<dbReference type="RefSeq" id="WP_188542576.1">
    <property type="nucleotide sequence ID" value="NZ_BMFT01000008.1"/>
</dbReference>
<feature type="domain" description="Methyl-accepting transducer" evidence="5">
    <location>
        <begin position="229"/>
        <end position="441"/>
    </location>
</feature>
<dbReference type="EMBL" id="BMFT01000008">
    <property type="protein sequence ID" value="GGH40178.1"/>
    <property type="molecule type" value="Genomic_DNA"/>
</dbReference>
<dbReference type="InterPro" id="IPR004089">
    <property type="entry name" value="MCPsignal_dom"/>
</dbReference>
<evidence type="ECO:0000259" key="5">
    <source>
        <dbReference type="PROSITE" id="PS50111"/>
    </source>
</evidence>
<accession>A0ABQ1YVR4</accession>
<dbReference type="InterPro" id="IPR004090">
    <property type="entry name" value="Chemotax_Me-accpt_rcpt"/>
</dbReference>
<protein>
    <submittedName>
        <fullName evidence="6">Methyl-accepting chemotaxis protein</fullName>
    </submittedName>
</protein>
<reference evidence="7" key="1">
    <citation type="journal article" date="2019" name="Int. J. Syst. Evol. Microbiol.">
        <title>The Global Catalogue of Microorganisms (GCM) 10K type strain sequencing project: providing services to taxonomists for standard genome sequencing and annotation.</title>
        <authorList>
            <consortium name="The Broad Institute Genomics Platform"/>
            <consortium name="The Broad Institute Genome Sequencing Center for Infectious Disease"/>
            <person name="Wu L."/>
            <person name="Ma J."/>
        </authorList>
    </citation>
    <scope>NUCLEOTIDE SEQUENCE [LARGE SCALE GENOMIC DNA]</scope>
    <source>
        <strain evidence="7">CGMCC 1.12769</strain>
    </source>
</reference>
<dbReference type="SUPFAM" id="SSF46458">
    <property type="entry name" value="Globin-like"/>
    <property type="match status" value="1"/>
</dbReference>
<evidence type="ECO:0000256" key="3">
    <source>
        <dbReference type="PROSITE-ProRule" id="PRU00284"/>
    </source>
</evidence>
<evidence type="ECO:0000313" key="6">
    <source>
        <dbReference type="EMBL" id="GGH40178.1"/>
    </source>
</evidence>
<dbReference type="InterPro" id="IPR012292">
    <property type="entry name" value="Globin/Proto"/>
</dbReference>
<dbReference type="PROSITE" id="PS50111">
    <property type="entry name" value="CHEMOTAXIS_TRANSDUC_2"/>
    <property type="match status" value="1"/>
</dbReference>
<organism evidence="6 7">
    <name type="scientific">Paenibacillus segetis</name>
    <dbReference type="NCBI Taxonomy" id="1325360"/>
    <lineage>
        <taxon>Bacteria</taxon>
        <taxon>Bacillati</taxon>
        <taxon>Bacillota</taxon>
        <taxon>Bacilli</taxon>
        <taxon>Bacillales</taxon>
        <taxon>Paenibacillaceae</taxon>
        <taxon>Paenibacillus</taxon>
    </lineage>
</organism>
<dbReference type="PANTHER" id="PTHR32089">
    <property type="entry name" value="METHYL-ACCEPTING CHEMOTAXIS PROTEIN MCPB"/>
    <property type="match status" value="1"/>
</dbReference>
<comment type="caution">
    <text evidence="6">The sequence shown here is derived from an EMBL/GenBank/DDBJ whole genome shotgun (WGS) entry which is preliminary data.</text>
</comment>
<dbReference type="SUPFAM" id="SSF58104">
    <property type="entry name" value="Methyl-accepting chemotaxis protein (MCP) signaling domain"/>
    <property type="match status" value="1"/>
</dbReference>
<dbReference type="Pfam" id="PF00015">
    <property type="entry name" value="MCPsignal"/>
    <property type="match status" value="1"/>
</dbReference>
<keyword evidence="7" id="KW-1185">Reference proteome</keyword>
<dbReference type="InterPro" id="IPR039379">
    <property type="entry name" value="Protoglobin_sensor_dom"/>
</dbReference>
<dbReference type="Gene3D" id="1.10.490.10">
    <property type="entry name" value="Globins"/>
    <property type="match status" value="1"/>
</dbReference>
<keyword evidence="1 3" id="KW-0807">Transducer</keyword>
<feature type="region of interest" description="Disordered" evidence="4">
    <location>
        <begin position="1"/>
        <end position="38"/>
    </location>
</feature>
<dbReference type="InterPro" id="IPR044398">
    <property type="entry name" value="Globin-sensor_dom"/>
</dbReference>
<dbReference type="Proteomes" id="UP000659344">
    <property type="component" value="Unassembled WGS sequence"/>
</dbReference>
<evidence type="ECO:0000256" key="4">
    <source>
        <dbReference type="SAM" id="MobiDB-lite"/>
    </source>
</evidence>
<dbReference type="CDD" id="cd01068">
    <property type="entry name" value="globin_sensor"/>
    <property type="match status" value="1"/>
</dbReference>
<evidence type="ECO:0000256" key="2">
    <source>
        <dbReference type="ARBA" id="ARBA00029447"/>
    </source>
</evidence>
<name>A0ABQ1YVR4_9BACL</name>
<dbReference type="PRINTS" id="PR00260">
    <property type="entry name" value="CHEMTRNSDUCR"/>
</dbReference>
<dbReference type="Pfam" id="PF11563">
    <property type="entry name" value="Protoglobin"/>
    <property type="match status" value="1"/>
</dbReference>
<comment type="similarity">
    <text evidence="2">Belongs to the methyl-accepting chemotaxis (MCP) protein family.</text>
</comment>
<dbReference type="InterPro" id="IPR009050">
    <property type="entry name" value="Globin-like_sf"/>
</dbReference>
<evidence type="ECO:0000256" key="1">
    <source>
        <dbReference type="ARBA" id="ARBA00023224"/>
    </source>
</evidence>
<gene>
    <name evidence="6" type="ORF">GCM10008013_49440</name>
</gene>
<dbReference type="Gene3D" id="1.10.287.950">
    <property type="entry name" value="Methyl-accepting chemotaxis protein"/>
    <property type="match status" value="1"/>
</dbReference>
<feature type="compositionally biased region" description="Polar residues" evidence="4">
    <location>
        <begin position="8"/>
        <end position="36"/>
    </location>
</feature>
<evidence type="ECO:0000313" key="7">
    <source>
        <dbReference type="Proteomes" id="UP000659344"/>
    </source>
</evidence>
<sequence length="447" mass="50201">MKCPFSNLIKSTSQPDLSDQASSAKRGNSSLSNTESKQLKIEGEQEITEQLRMIDLSENDIELLHRMKPLIEKRIDWITNTFYQSVLDVPKLQEIIVKYSSVERLKATLQEHLLDMFSGNIDQEFIAKRLKIAKVHKKVGLEPKWYLSAFQNLQNAFLKVIYDDIQDEHWRLHMIKTTSKLLSLEQQLVLEAYERENLYEKEQQYEIVKNELKGKITIFSEGLEELSLDTNAAVEELVASSHEVSEAIKRSVYTAEESQRLAEAGRNHLHELNERIGSINVRTSMMNESVSQLDASSEKIQNIVDTVSGIASQIKLLSLNATIEAAHVGEQGKGFAVVAHEVSKLSEHTKDTVTQIEGLIKQSVAITTQVVQAIEEVRKLAQNGKVQSEATNEVFLHILSTMQSSADEIIVVEEQISELIDTIKGIGSSTSEVAASAERLNKVSSEL</sequence>
<dbReference type="PANTHER" id="PTHR32089:SF112">
    <property type="entry name" value="LYSOZYME-LIKE PROTEIN-RELATED"/>
    <property type="match status" value="1"/>
</dbReference>
<dbReference type="SMART" id="SM00283">
    <property type="entry name" value="MA"/>
    <property type="match status" value="1"/>
</dbReference>
<proteinExistence type="inferred from homology"/>